<sequence length="296" mass="31318">MVFGAGGFLGSRICALLDERGIEHRGMSRSTGDPHRQFDLAEGHCYALDALLSLYKPTVIVNAAGATQGDAVELTRGNVVAVEALLAAMHRTANNARFLHIGSAAEYGGAPRGTSQDEQFEPGPGAAYGLTKLAGSELVLRAQRNGADAVVLRSFNISGPGSPASTLLGRVVRQLGTTDTLETGSLEAWRDYVDVRDVAEAVFAVATTEEKPPPVLNVGSGQATLAREVVHRLVELSGTDTKVVEGQVHDGHAGSPADTVPWQQADTTLIEKQFGWSCQVSLDQSLTDTWAGREQD</sequence>
<dbReference type="STRING" id="479435.Kfla_0021"/>
<dbReference type="Pfam" id="PF01370">
    <property type="entry name" value="Epimerase"/>
    <property type="match status" value="1"/>
</dbReference>
<dbReference type="InterPro" id="IPR036291">
    <property type="entry name" value="NAD(P)-bd_dom_sf"/>
</dbReference>
<keyword evidence="4" id="KW-1185">Reference proteome</keyword>
<evidence type="ECO:0000256" key="1">
    <source>
        <dbReference type="ARBA" id="ARBA00007637"/>
    </source>
</evidence>
<gene>
    <name evidence="3" type="ordered locus">Kfla_0021</name>
</gene>
<name>D2PQG4_KRIFD</name>
<comment type="similarity">
    <text evidence="1">Belongs to the NAD(P)-dependent epimerase/dehydratase family.</text>
</comment>
<dbReference type="PANTHER" id="PTHR43000">
    <property type="entry name" value="DTDP-D-GLUCOSE 4,6-DEHYDRATASE-RELATED"/>
    <property type="match status" value="1"/>
</dbReference>
<dbReference type="Gene3D" id="3.40.50.720">
    <property type="entry name" value="NAD(P)-binding Rossmann-like Domain"/>
    <property type="match status" value="1"/>
</dbReference>
<protein>
    <submittedName>
        <fullName evidence="3">NAD-dependent epimerase/dehydratase</fullName>
    </submittedName>
</protein>
<proteinExistence type="inferred from homology"/>
<dbReference type="EMBL" id="CP001736">
    <property type="protein sequence ID" value="ADB29151.1"/>
    <property type="molecule type" value="Genomic_DNA"/>
</dbReference>
<evidence type="ECO:0000313" key="4">
    <source>
        <dbReference type="Proteomes" id="UP000007967"/>
    </source>
</evidence>
<reference evidence="3 4" key="2">
    <citation type="journal article" date="2010" name="Stand. Genomic Sci.">
        <title>Complete genome sequence of Kribbella flavida type strain (IFO 14399).</title>
        <authorList>
            <person name="Pukall R."/>
            <person name="Lapidus A."/>
            <person name="Glavina Del Rio T."/>
            <person name="Copeland A."/>
            <person name="Tice H."/>
            <person name="Cheng J.-F."/>
            <person name="Lucas S."/>
            <person name="Chen F."/>
            <person name="Nolan M."/>
            <person name="LaButti K."/>
            <person name="Pati A."/>
            <person name="Ivanova N."/>
            <person name="Mavrommatis K."/>
            <person name="Mikhailova N."/>
            <person name="Pitluck S."/>
            <person name="Bruce D."/>
            <person name="Goodwin L."/>
            <person name="Land M."/>
            <person name="Hauser L."/>
            <person name="Chang Y.-J."/>
            <person name="Jeffries C.D."/>
            <person name="Chen A."/>
            <person name="Palaniappan K."/>
            <person name="Chain P."/>
            <person name="Rohde M."/>
            <person name="Goeker M."/>
            <person name="Bristow J."/>
            <person name="Eisen J.A."/>
            <person name="Markowitz V."/>
            <person name="Hugenholtz P."/>
            <person name="Kyrpides N.C."/>
            <person name="Klenk H.-P."/>
            <person name="Brettin T."/>
        </authorList>
    </citation>
    <scope>NUCLEOTIDE SEQUENCE [LARGE SCALE GENOMIC DNA]</scope>
    <source>
        <strain evidence="4">DSM 17836 / JCM 10339 / NBRC 14399</strain>
    </source>
</reference>
<organism evidence="3 4">
    <name type="scientific">Kribbella flavida (strain DSM 17836 / JCM 10339 / NBRC 14399)</name>
    <dbReference type="NCBI Taxonomy" id="479435"/>
    <lineage>
        <taxon>Bacteria</taxon>
        <taxon>Bacillati</taxon>
        <taxon>Actinomycetota</taxon>
        <taxon>Actinomycetes</taxon>
        <taxon>Propionibacteriales</taxon>
        <taxon>Kribbellaceae</taxon>
        <taxon>Kribbella</taxon>
    </lineage>
</organism>
<dbReference type="Proteomes" id="UP000007967">
    <property type="component" value="Chromosome"/>
</dbReference>
<dbReference type="KEGG" id="kfl:Kfla_0021"/>
<dbReference type="SUPFAM" id="SSF51735">
    <property type="entry name" value="NAD(P)-binding Rossmann-fold domains"/>
    <property type="match status" value="1"/>
</dbReference>
<dbReference type="HOGENOM" id="CLU_007383_1_4_11"/>
<dbReference type="OrthoDB" id="62093at2"/>
<accession>D2PQG4</accession>
<feature type="domain" description="NAD-dependent epimerase/dehydratase" evidence="2">
    <location>
        <begin position="2"/>
        <end position="219"/>
    </location>
</feature>
<dbReference type="Gene3D" id="3.90.25.10">
    <property type="entry name" value="UDP-galactose 4-epimerase, domain 1"/>
    <property type="match status" value="1"/>
</dbReference>
<evidence type="ECO:0000313" key="3">
    <source>
        <dbReference type="EMBL" id="ADB29151.1"/>
    </source>
</evidence>
<dbReference type="eggNOG" id="COG0451">
    <property type="taxonomic scope" value="Bacteria"/>
</dbReference>
<dbReference type="InterPro" id="IPR001509">
    <property type="entry name" value="Epimerase_deHydtase"/>
</dbReference>
<dbReference type="AlphaFoldDB" id="D2PQG4"/>
<evidence type="ECO:0000259" key="2">
    <source>
        <dbReference type="Pfam" id="PF01370"/>
    </source>
</evidence>
<reference evidence="4" key="1">
    <citation type="submission" date="2009-09" db="EMBL/GenBank/DDBJ databases">
        <title>The complete genome of Kribbella flavida DSM 17836.</title>
        <authorList>
            <consortium name="US DOE Joint Genome Institute (JGI-PGF)"/>
            <person name="Lucas S."/>
            <person name="Copeland A."/>
            <person name="Lapidus A."/>
            <person name="Glavina del Rio T."/>
            <person name="Dalin E."/>
            <person name="Tice H."/>
            <person name="Bruce D."/>
            <person name="Goodwin L."/>
            <person name="Pitluck S."/>
            <person name="Kyrpides N."/>
            <person name="Mavromatis K."/>
            <person name="Ivanova N."/>
            <person name="Saunders E."/>
            <person name="Brettin T."/>
            <person name="Detter J.C."/>
            <person name="Han C."/>
            <person name="Larimer F."/>
            <person name="Land M."/>
            <person name="Hauser L."/>
            <person name="Markowitz V."/>
            <person name="Cheng J.-F."/>
            <person name="Hugenholtz P."/>
            <person name="Woyke T."/>
            <person name="Wu D."/>
            <person name="Pukall R."/>
            <person name="Klenk H.-P."/>
            <person name="Eisen J.A."/>
        </authorList>
    </citation>
    <scope>NUCLEOTIDE SEQUENCE [LARGE SCALE GENOMIC DNA]</scope>
    <source>
        <strain evidence="4">DSM 17836 / JCM 10339 / NBRC 14399</strain>
    </source>
</reference>